<dbReference type="InterPro" id="IPR016195">
    <property type="entry name" value="Pol/histidinol_Pase-like"/>
</dbReference>
<dbReference type="GO" id="GO:0035312">
    <property type="term" value="F:5'-3' DNA exonuclease activity"/>
    <property type="evidence" value="ECO:0007669"/>
    <property type="project" value="TreeGrafter"/>
</dbReference>
<comment type="caution">
    <text evidence="1">The sequence shown here is derived from an EMBL/GenBank/DDBJ whole genome shotgun (WGS) entry which is preliminary data.</text>
</comment>
<dbReference type="PANTHER" id="PTHR42924">
    <property type="entry name" value="EXONUCLEASE"/>
    <property type="match status" value="1"/>
</dbReference>
<dbReference type="InterPro" id="IPR052018">
    <property type="entry name" value="PHP_domain"/>
</dbReference>
<evidence type="ECO:0000313" key="2">
    <source>
        <dbReference type="Proteomes" id="UP000003374"/>
    </source>
</evidence>
<dbReference type="Gene3D" id="3.20.20.140">
    <property type="entry name" value="Metal-dependent hydrolases"/>
    <property type="match status" value="1"/>
</dbReference>
<dbReference type="eggNOG" id="COG0613">
    <property type="taxonomic scope" value="Bacteria"/>
</dbReference>
<dbReference type="PANTHER" id="PTHR42924:SF3">
    <property type="entry name" value="POLYMERASE_HISTIDINOL PHOSPHATASE N-TERMINAL DOMAIN-CONTAINING PROTEIN"/>
    <property type="match status" value="1"/>
</dbReference>
<dbReference type="HOGENOM" id="CLU_067347_0_0_6"/>
<protein>
    <submittedName>
        <fullName evidence="1">Metal-dependent phosphoesterase (PHP family) protein</fullName>
    </submittedName>
</protein>
<proteinExistence type="predicted"/>
<dbReference type="GO" id="GO:0004534">
    <property type="term" value="F:5'-3' RNA exonuclease activity"/>
    <property type="evidence" value="ECO:0007669"/>
    <property type="project" value="TreeGrafter"/>
</dbReference>
<dbReference type="AlphaFoldDB" id="A4BSX1"/>
<dbReference type="STRING" id="314278.NB231_00800"/>
<gene>
    <name evidence="1" type="ORF">NB231_00800</name>
</gene>
<organism evidence="1 2">
    <name type="scientific">Nitrococcus mobilis Nb-231</name>
    <dbReference type="NCBI Taxonomy" id="314278"/>
    <lineage>
        <taxon>Bacteria</taxon>
        <taxon>Pseudomonadati</taxon>
        <taxon>Pseudomonadota</taxon>
        <taxon>Gammaproteobacteria</taxon>
        <taxon>Chromatiales</taxon>
        <taxon>Ectothiorhodospiraceae</taxon>
        <taxon>Nitrococcus</taxon>
    </lineage>
</organism>
<dbReference type="CDD" id="cd07438">
    <property type="entry name" value="PHP_HisPPase_AMP"/>
    <property type="match status" value="1"/>
</dbReference>
<dbReference type="Proteomes" id="UP000003374">
    <property type="component" value="Unassembled WGS sequence"/>
</dbReference>
<dbReference type="SUPFAM" id="SSF89550">
    <property type="entry name" value="PHP domain-like"/>
    <property type="match status" value="1"/>
</dbReference>
<accession>A4BSX1</accession>
<keyword evidence="2" id="KW-1185">Reference proteome</keyword>
<evidence type="ECO:0000313" key="1">
    <source>
        <dbReference type="EMBL" id="EAR21215.1"/>
    </source>
</evidence>
<name>A4BSX1_9GAMM</name>
<dbReference type="EMBL" id="AAOF01000011">
    <property type="protein sequence ID" value="EAR21215.1"/>
    <property type="molecule type" value="Genomic_DNA"/>
</dbReference>
<sequence>MSPADLVVRAAERGVRVLALTDHDTTDGLPAACRSAQLRGVELIPGVEVSATWAGRTLHIVGLGVDADNALLQRGLTNIRSTRLQRAREIGRMLEGAGLEGAWDGVRTLAQGDVVGRAHYARLLVLRGLAADPSEAFRRYLRRGRPGYVPVQWADLDEVVGWVHQAGGLAVLAHPLQYRYPRAFLRRMLAAFAAVGGDALEIVTGGSTAEQVSTAATYARRLGLAGSLGSDFHTLHPPWNDLGSIRPLPRGVVPIWERGSLLSQAALAVPADVNAPG</sequence>
<reference evidence="1 2" key="1">
    <citation type="submission" date="2006-02" db="EMBL/GenBank/DDBJ databases">
        <authorList>
            <person name="Waterbury J."/>
            <person name="Ferriera S."/>
            <person name="Johnson J."/>
            <person name="Kravitz S."/>
            <person name="Halpern A."/>
            <person name="Remington K."/>
            <person name="Beeson K."/>
            <person name="Tran B."/>
            <person name="Rogers Y.-H."/>
            <person name="Friedman R."/>
            <person name="Venter J.C."/>
        </authorList>
    </citation>
    <scope>NUCLEOTIDE SEQUENCE [LARGE SCALE GENOMIC DNA]</scope>
    <source>
        <strain evidence="1 2">Nb-231</strain>
    </source>
</reference>
<dbReference type="Gene3D" id="1.10.150.650">
    <property type="match status" value="1"/>
</dbReference>